<reference evidence="8" key="1">
    <citation type="journal article" date="2010" name="Science">
        <title>Plasticity of animal genome architecture unmasked by rapid evolution of a pelagic tunicate.</title>
        <authorList>
            <person name="Denoeud F."/>
            <person name="Henriet S."/>
            <person name="Mungpakdee S."/>
            <person name="Aury J.M."/>
            <person name="Da Silva C."/>
            <person name="Brinkmann H."/>
            <person name="Mikhaleva J."/>
            <person name="Olsen L.C."/>
            <person name="Jubin C."/>
            <person name="Canestro C."/>
            <person name="Bouquet J.M."/>
            <person name="Danks G."/>
            <person name="Poulain J."/>
            <person name="Campsteijn C."/>
            <person name="Adamski M."/>
            <person name="Cross I."/>
            <person name="Yadetie F."/>
            <person name="Muffato M."/>
            <person name="Louis A."/>
            <person name="Butcher S."/>
            <person name="Tsagkogeorga G."/>
            <person name="Konrad A."/>
            <person name="Singh S."/>
            <person name="Jensen M.F."/>
            <person name="Cong E.H."/>
            <person name="Eikeseth-Otteraa H."/>
            <person name="Noel B."/>
            <person name="Anthouard V."/>
            <person name="Porcel B.M."/>
            <person name="Kachouri-Lafond R."/>
            <person name="Nishino A."/>
            <person name="Ugolini M."/>
            <person name="Chourrout P."/>
            <person name="Nishida H."/>
            <person name="Aasland R."/>
            <person name="Huzurbazar S."/>
            <person name="Westhof E."/>
            <person name="Delsuc F."/>
            <person name="Lehrach H."/>
            <person name="Reinhardt R."/>
            <person name="Weissenbach J."/>
            <person name="Roy S.W."/>
            <person name="Artiguenave F."/>
            <person name="Postlethwait J.H."/>
            <person name="Manak J.R."/>
            <person name="Thompson E.M."/>
            <person name="Jaillon O."/>
            <person name="Du Pasquier L."/>
            <person name="Boudinot P."/>
            <person name="Liberles D.A."/>
            <person name="Volff J.N."/>
            <person name="Philippe H."/>
            <person name="Lenhard B."/>
            <person name="Roest Crollius H."/>
            <person name="Wincker P."/>
            <person name="Chourrout D."/>
        </authorList>
    </citation>
    <scope>NUCLEOTIDE SEQUENCE [LARGE SCALE GENOMIC DNA]</scope>
</reference>
<dbReference type="EMBL" id="FN653025">
    <property type="protein sequence ID" value="CBY18383.1"/>
    <property type="molecule type" value="Genomic_DNA"/>
</dbReference>
<keyword evidence="4" id="KW-0862">Zinc</keyword>
<dbReference type="GO" id="GO:0000139">
    <property type="term" value="C:Golgi membrane"/>
    <property type="evidence" value="ECO:0007669"/>
    <property type="project" value="TreeGrafter"/>
</dbReference>
<dbReference type="InterPro" id="IPR037278">
    <property type="entry name" value="ARFGAP/RecO"/>
</dbReference>
<evidence type="ECO:0000256" key="3">
    <source>
        <dbReference type="ARBA" id="ARBA00022771"/>
    </source>
</evidence>
<evidence type="ECO:0000256" key="1">
    <source>
        <dbReference type="ARBA" id="ARBA00022468"/>
    </source>
</evidence>
<evidence type="ECO:0000256" key="5">
    <source>
        <dbReference type="PROSITE-ProRule" id="PRU00288"/>
    </source>
</evidence>
<gene>
    <name evidence="8" type="ORF">GSOID_T00002239001</name>
</gene>
<evidence type="ECO:0000256" key="2">
    <source>
        <dbReference type="ARBA" id="ARBA00022723"/>
    </source>
</evidence>
<evidence type="ECO:0000256" key="6">
    <source>
        <dbReference type="SAM" id="MobiDB-lite"/>
    </source>
</evidence>
<accession>E4X514</accession>
<sequence>MADASSRRALKEIRASCGNNICFECGKLNPQWVSVTYGIWVCVECSGKHRLLGLHLSQIKSITMDKWSEKEVQKVRAGGNKNFREFLEAYDDYMEEWTIEEKYNSMLAALYRDKVTIEAAGEIWIEEESPIFISKQGTSVKSSSDTISSQLSEISLSDAKNEPIEQRIPRNAKPAEVKIVEVEAEENLDTFSRLGQGLSLASGFVKSTAEMAKAELGEFKEQNESIDKTKQNITNTLSSWSCWASNTLNKVSDTLVDGLSNTDEKKEDPPQSSFWSGFGQKRPPPMCMSVQTISDNED</sequence>
<dbReference type="PANTHER" id="PTHR46395">
    <property type="entry name" value="ADP-RIBOSYLATION FACTOR GTPASE-ACTIVATING PROTEIN 1"/>
    <property type="match status" value="1"/>
</dbReference>
<dbReference type="AlphaFoldDB" id="E4X514"/>
<keyword evidence="3 5" id="KW-0863">Zinc-finger</keyword>
<dbReference type="InParanoid" id="E4X514"/>
<keyword evidence="9" id="KW-1185">Reference proteome</keyword>
<dbReference type="CDD" id="cd08830">
    <property type="entry name" value="ArfGap_ArfGap1"/>
    <property type="match status" value="1"/>
</dbReference>
<feature type="compositionally biased region" description="Polar residues" evidence="6">
    <location>
        <begin position="289"/>
        <end position="298"/>
    </location>
</feature>
<dbReference type="GO" id="GO:0008270">
    <property type="term" value="F:zinc ion binding"/>
    <property type="evidence" value="ECO:0007669"/>
    <property type="project" value="UniProtKB-KW"/>
</dbReference>
<feature type="region of interest" description="Disordered" evidence="6">
    <location>
        <begin position="259"/>
        <end position="298"/>
    </location>
</feature>
<evidence type="ECO:0000256" key="4">
    <source>
        <dbReference type="ARBA" id="ARBA00022833"/>
    </source>
</evidence>
<evidence type="ECO:0000313" key="8">
    <source>
        <dbReference type="EMBL" id="CBY18383.1"/>
    </source>
</evidence>
<dbReference type="GO" id="GO:0005096">
    <property type="term" value="F:GTPase activator activity"/>
    <property type="evidence" value="ECO:0007669"/>
    <property type="project" value="UniProtKB-KW"/>
</dbReference>
<dbReference type="PRINTS" id="PR00405">
    <property type="entry name" value="REVINTRACTNG"/>
</dbReference>
<protein>
    <recommendedName>
        <fullName evidence="7">Arf-GAP domain-containing protein</fullName>
    </recommendedName>
</protein>
<keyword evidence="2" id="KW-0479">Metal-binding</keyword>
<dbReference type="PANTHER" id="PTHR46395:SF1">
    <property type="entry name" value="ADP-RIBOSYLATION FACTOR GTPASE-ACTIVATING PROTEIN 1"/>
    <property type="match status" value="1"/>
</dbReference>
<organism evidence="8">
    <name type="scientific">Oikopleura dioica</name>
    <name type="common">Tunicate</name>
    <dbReference type="NCBI Taxonomy" id="34765"/>
    <lineage>
        <taxon>Eukaryota</taxon>
        <taxon>Metazoa</taxon>
        <taxon>Chordata</taxon>
        <taxon>Tunicata</taxon>
        <taxon>Appendicularia</taxon>
        <taxon>Copelata</taxon>
        <taxon>Oikopleuridae</taxon>
        <taxon>Oikopleura</taxon>
    </lineage>
</organism>
<keyword evidence="1" id="KW-0343">GTPase activation</keyword>
<dbReference type="SMART" id="SM00105">
    <property type="entry name" value="ArfGap"/>
    <property type="match status" value="1"/>
</dbReference>
<dbReference type="GO" id="GO:0032012">
    <property type="term" value="P:regulation of ARF protein signal transduction"/>
    <property type="evidence" value="ECO:0007669"/>
    <property type="project" value="TreeGrafter"/>
</dbReference>
<dbReference type="PROSITE" id="PS50115">
    <property type="entry name" value="ARFGAP"/>
    <property type="match status" value="1"/>
</dbReference>
<dbReference type="Pfam" id="PF01412">
    <property type="entry name" value="ArfGap"/>
    <property type="match status" value="1"/>
</dbReference>
<evidence type="ECO:0000259" key="7">
    <source>
        <dbReference type="PROSITE" id="PS50115"/>
    </source>
</evidence>
<dbReference type="OrthoDB" id="983479at2759"/>
<dbReference type="Proteomes" id="UP000001307">
    <property type="component" value="Unassembled WGS sequence"/>
</dbReference>
<name>E4X514_OIKDI</name>
<feature type="domain" description="Arf-GAP" evidence="7">
    <location>
        <begin position="7"/>
        <end position="124"/>
    </location>
</feature>
<proteinExistence type="predicted"/>
<dbReference type="InterPro" id="IPR001164">
    <property type="entry name" value="ArfGAP_dom"/>
</dbReference>
<dbReference type="InterPro" id="IPR038508">
    <property type="entry name" value="ArfGAP_dom_sf"/>
</dbReference>
<evidence type="ECO:0000313" key="9">
    <source>
        <dbReference type="Proteomes" id="UP000001307"/>
    </source>
</evidence>
<dbReference type="GO" id="GO:0030100">
    <property type="term" value="P:regulation of endocytosis"/>
    <property type="evidence" value="ECO:0007669"/>
    <property type="project" value="TreeGrafter"/>
</dbReference>
<dbReference type="Gene3D" id="1.10.220.150">
    <property type="entry name" value="Arf GTPase activating protein"/>
    <property type="match status" value="1"/>
</dbReference>
<dbReference type="SUPFAM" id="SSF57863">
    <property type="entry name" value="ArfGap/RecO-like zinc finger"/>
    <property type="match status" value="1"/>
</dbReference>